<gene>
    <name evidence="2" type="ORF">LIER_17648</name>
</gene>
<dbReference type="PANTHER" id="PTHR37610:SF40">
    <property type="entry name" value="OS01G0909600 PROTEIN"/>
    <property type="match status" value="1"/>
</dbReference>
<comment type="caution">
    <text evidence="2">The sequence shown here is derived from an EMBL/GenBank/DDBJ whole genome shotgun (WGS) entry which is preliminary data.</text>
</comment>
<sequence length="137" mass="16229">MTRSRRRSSFLQLWRHHLPPLFHHFRRTFFIQISQFFFNFPSHHSNSDANNFNSTSNLKNPFNLRKNSLAPVIEFLNSDPLQLHHSDHPNYVLSKRLLNPNNYYKWRRSVEISLLAKNKLGFVNGDIPRPHEPIAAA</sequence>
<dbReference type="PANTHER" id="PTHR37610">
    <property type="entry name" value="CCHC-TYPE DOMAIN-CONTAINING PROTEIN"/>
    <property type="match status" value="1"/>
</dbReference>
<dbReference type="EMBL" id="BAABME010004136">
    <property type="protein sequence ID" value="GAA0161300.1"/>
    <property type="molecule type" value="Genomic_DNA"/>
</dbReference>
<dbReference type="AlphaFoldDB" id="A0AAV3QF82"/>
<dbReference type="InterPro" id="IPR029472">
    <property type="entry name" value="Copia-like_N"/>
</dbReference>
<dbReference type="Proteomes" id="UP001454036">
    <property type="component" value="Unassembled WGS sequence"/>
</dbReference>
<accession>A0AAV3QF82</accession>
<keyword evidence="3" id="KW-1185">Reference proteome</keyword>
<dbReference type="Pfam" id="PF14244">
    <property type="entry name" value="Retrotran_gag_3"/>
    <property type="match status" value="1"/>
</dbReference>
<organism evidence="2 3">
    <name type="scientific">Lithospermum erythrorhizon</name>
    <name type="common">Purple gromwell</name>
    <name type="synonym">Lithospermum officinale var. erythrorhizon</name>
    <dbReference type="NCBI Taxonomy" id="34254"/>
    <lineage>
        <taxon>Eukaryota</taxon>
        <taxon>Viridiplantae</taxon>
        <taxon>Streptophyta</taxon>
        <taxon>Embryophyta</taxon>
        <taxon>Tracheophyta</taxon>
        <taxon>Spermatophyta</taxon>
        <taxon>Magnoliopsida</taxon>
        <taxon>eudicotyledons</taxon>
        <taxon>Gunneridae</taxon>
        <taxon>Pentapetalae</taxon>
        <taxon>asterids</taxon>
        <taxon>lamiids</taxon>
        <taxon>Boraginales</taxon>
        <taxon>Boraginaceae</taxon>
        <taxon>Boraginoideae</taxon>
        <taxon>Lithospermeae</taxon>
        <taxon>Lithospermum</taxon>
    </lineage>
</organism>
<evidence type="ECO:0000313" key="2">
    <source>
        <dbReference type="EMBL" id="GAA0161300.1"/>
    </source>
</evidence>
<reference evidence="2 3" key="1">
    <citation type="submission" date="2024-01" db="EMBL/GenBank/DDBJ databases">
        <title>The complete chloroplast genome sequence of Lithospermum erythrorhizon: insights into the phylogenetic relationship among Boraginaceae species and the maternal lineages of purple gromwells.</title>
        <authorList>
            <person name="Okada T."/>
            <person name="Watanabe K."/>
        </authorList>
    </citation>
    <scope>NUCLEOTIDE SEQUENCE [LARGE SCALE GENOMIC DNA]</scope>
</reference>
<evidence type="ECO:0000259" key="1">
    <source>
        <dbReference type="Pfam" id="PF14244"/>
    </source>
</evidence>
<protein>
    <recommendedName>
        <fullName evidence="1">Retrotransposon Copia-like N-terminal domain-containing protein</fullName>
    </recommendedName>
</protein>
<feature type="domain" description="Retrotransposon Copia-like N-terminal" evidence="1">
    <location>
        <begin position="84"/>
        <end position="130"/>
    </location>
</feature>
<name>A0AAV3QF82_LITER</name>
<proteinExistence type="predicted"/>
<evidence type="ECO:0000313" key="3">
    <source>
        <dbReference type="Proteomes" id="UP001454036"/>
    </source>
</evidence>